<evidence type="ECO:0000259" key="4">
    <source>
        <dbReference type="Pfam" id="PF00496"/>
    </source>
</evidence>
<dbReference type="Pfam" id="PF00496">
    <property type="entry name" value="SBP_bac_5"/>
    <property type="match status" value="1"/>
</dbReference>
<dbReference type="SUPFAM" id="SSF53850">
    <property type="entry name" value="Periplasmic binding protein-like II"/>
    <property type="match status" value="2"/>
</dbReference>
<organism evidence="5 6">
    <name type="scientific">Natrialba swarupiae</name>
    <dbReference type="NCBI Taxonomy" id="2448032"/>
    <lineage>
        <taxon>Archaea</taxon>
        <taxon>Methanobacteriati</taxon>
        <taxon>Methanobacteriota</taxon>
        <taxon>Stenosarchaea group</taxon>
        <taxon>Halobacteria</taxon>
        <taxon>Halobacteriales</taxon>
        <taxon>Natrialbaceae</taxon>
        <taxon>Natrialba</taxon>
    </lineage>
</organism>
<evidence type="ECO:0000256" key="1">
    <source>
        <dbReference type="ARBA" id="ARBA00005695"/>
    </source>
</evidence>
<dbReference type="Gene3D" id="3.10.105.10">
    <property type="entry name" value="Dipeptide-binding Protein, Domain 3"/>
    <property type="match status" value="2"/>
</dbReference>
<dbReference type="Gene3D" id="3.40.190.10">
    <property type="entry name" value="Periplasmic binding protein-like II"/>
    <property type="match status" value="1"/>
</dbReference>
<dbReference type="GO" id="GO:0015833">
    <property type="term" value="P:peptide transport"/>
    <property type="evidence" value="ECO:0007669"/>
    <property type="project" value="TreeGrafter"/>
</dbReference>
<dbReference type="InterPro" id="IPR000914">
    <property type="entry name" value="SBP_5_dom"/>
</dbReference>
<dbReference type="AlphaFoldDB" id="A0A5D5AV21"/>
<dbReference type="PANTHER" id="PTHR30290:SF9">
    <property type="entry name" value="OLIGOPEPTIDE-BINDING PROTEIN APPA"/>
    <property type="match status" value="1"/>
</dbReference>
<evidence type="ECO:0000256" key="2">
    <source>
        <dbReference type="ARBA" id="ARBA00022448"/>
    </source>
</evidence>
<protein>
    <submittedName>
        <fullName evidence="5">ABC transporter substrate-binding protein</fullName>
    </submittedName>
</protein>
<comment type="caution">
    <text evidence="5">The sequence shown here is derived from an EMBL/GenBank/DDBJ whole genome shotgun (WGS) entry which is preliminary data.</text>
</comment>
<dbReference type="PANTHER" id="PTHR30290">
    <property type="entry name" value="PERIPLASMIC BINDING COMPONENT OF ABC TRANSPORTER"/>
    <property type="match status" value="1"/>
</dbReference>
<reference evidence="5 6" key="1">
    <citation type="submission" date="2019-08" db="EMBL/GenBank/DDBJ databases">
        <title>Archaea genome.</title>
        <authorList>
            <person name="Kajale S."/>
            <person name="Shouche Y."/>
            <person name="Deshpande N."/>
            <person name="Sharma A."/>
        </authorList>
    </citation>
    <scope>NUCLEOTIDE SEQUENCE [LARGE SCALE GENOMIC DNA]</scope>
    <source>
        <strain evidence="5 6">ESP3B_9</strain>
    </source>
</reference>
<dbReference type="InterPro" id="IPR039424">
    <property type="entry name" value="SBP_5"/>
</dbReference>
<keyword evidence="3" id="KW-0732">Signal</keyword>
<keyword evidence="6" id="KW-1185">Reference proteome</keyword>
<evidence type="ECO:0000256" key="3">
    <source>
        <dbReference type="ARBA" id="ARBA00022729"/>
    </source>
</evidence>
<feature type="domain" description="Solute-binding protein family 5" evidence="4">
    <location>
        <begin position="267"/>
        <end position="587"/>
    </location>
</feature>
<comment type="similarity">
    <text evidence="1">Belongs to the bacterial solute-binding protein 5 family.</text>
</comment>
<keyword evidence="2" id="KW-0813">Transport</keyword>
<sequence length="592" mass="64855">MTGTPRHSGTAPSGSNSDFSRRAMLAGTASATVAASGCIRQFRTTVNRDGIDQLSISITTVPADSDRESIQLTRAIRESLEAAGMDVSIEMKAQEEFLRTVLVNHDFDVYVANHPGGDPDSLYESLHSQYVDEAGWQNPFGFANLAFDDLLEGQRSADDEDREAAVATTLEAFAAEQPFVPICVPQEYRLARTDRFDGWDADLAPTALAYLGLEPTEEGIESLRLVHTDARLSENLNPLSVEYRDAGTITELLYDSLAVAVPHEERITGWLADDWTWTDGTMSVELREDVTFHDGERLTAEDVAFTYRFLADTTLGETDVPAPAPLFRGRVAAVDEIDVVDDGRLEFSFGVGEPAAERALSVPILPEHVWRPRSEPATASGVRVAAGTTEALVTGNVPPIGSGPFAFVDVEERDHVSFERFDEHFTRRTSVSLPEPTVERLRVAIDPRSASAIEVINGNDADVTNRPLESYVVDDVLETTPEDVGVLESPSRRFYHLGFNARKAPFSNPRFRRVVAGLIDKAWLVEDVFDGYARPTAVPVTAEWTPESLAWDGADPETPFLGTDGEVDVSAAAAAFEEAGFQHDGDHLRVRR</sequence>
<accession>A0A5D5AV21</accession>
<dbReference type="Proteomes" id="UP000324104">
    <property type="component" value="Unassembled WGS sequence"/>
</dbReference>
<evidence type="ECO:0000313" key="6">
    <source>
        <dbReference type="Proteomes" id="UP000324104"/>
    </source>
</evidence>
<evidence type="ECO:0000313" key="5">
    <source>
        <dbReference type="EMBL" id="TYT63470.1"/>
    </source>
</evidence>
<gene>
    <name evidence="5" type="ORF">FYC77_02525</name>
</gene>
<name>A0A5D5AV21_9EURY</name>
<dbReference type="EMBL" id="VTAW01000002">
    <property type="protein sequence ID" value="TYT63470.1"/>
    <property type="molecule type" value="Genomic_DNA"/>
</dbReference>
<dbReference type="CDD" id="cd00995">
    <property type="entry name" value="PBP2_NikA_DppA_OppA_like"/>
    <property type="match status" value="1"/>
</dbReference>
<proteinExistence type="inferred from homology"/>
<dbReference type="GO" id="GO:1904680">
    <property type="term" value="F:peptide transmembrane transporter activity"/>
    <property type="evidence" value="ECO:0007669"/>
    <property type="project" value="TreeGrafter"/>
</dbReference>